<dbReference type="InterPro" id="IPR009057">
    <property type="entry name" value="Homeodomain-like_sf"/>
</dbReference>
<dbReference type="AlphaFoldDB" id="A0A418SWN0"/>
<organism evidence="5 6">
    <name type="scientific">Paracoccus onubensis</name>
    <dbReference type="NCBI Taxonomy" id="1675788"/>
    <lineage>
        <taxon>Bacteria</taxon>
        <taxon>Pseudomonadati</taxon>
        <taxon>Pseudomonadota</taxon>
        <taxon>Alphaproteobacteria</taxon>
        <taxon>Rhodobacterales</taxon>
        <taxon>Paracoccaceae</taxon>
        <taxon>Paracoccus</taxon>
    </lineage>
</organism>
<dbReference type="EMBL" id="QZCG01000006">
    <property type="protein sequence ID" value="RJE85325.1"/>
    <property type="molecule type" value="Genomic_DNA"/>
</dbReference>
<keyword evidence="1" id="KW-0805">Transcription regulation</keyword>
<dbReference type="GO" id="GO:0003700">
    <property type="term" value="F:DNA-binding transcription factor activity"/>
    <property type="evidence" value="ECO:0007669"/>
    <property type="project" value="InterPro"/>
</dbReference>
<keyword evidence="6" id="KW-1185">Reference proteome</keyword>
<keyword evidence="2" id="KW-0238">DNA-binding</keyword>
<evidence type="ECO:0000313" key="5">
    <source>
        <dbReference type="EMBL" id="RJE85325.1"/>
    </source>
</evidence>
<dbReference type="Proteomes" id="UP000284202">
    <property type="component" value="Unassembled WGS sequence"/>
</dbReference>
<dbReference type="InterPro" id="IPR018060">
    <property type="entry name" value="HTH_AraC"/>
</dbReference>
<dbReference type="PANTHER" id="PTHR43280:SF2">
    <property type="entry name" value="HTH-TYPE TRANSCRIPTIONAL REGULATOR EXSA"/>
    <property type="match status" value="1"/>
</dbReference>
<dbReference type="SUPFAM" id="SSF46689">
    <property type="entry name" value="Homeodomain-like"/>
    <property type="match status" value="1"/>
</dbReference>
<comment type="caution">
    <text evidence="5">The sequence shown here is derived from an EMBL/GenBank/DDBJ whole genome shotgun (WGS) entry which is preliminary data.</text>
</comment>
<keyword evidence="3" id="KW-0804">Transcription</keyword>
<sequence length="359" mass="39306">MIGLFTMISSSRHERKSGFPFSQSPFAGRIPGLRSQAGDLSATQINDSGIPEGNPRLSASGGHHILQRQPDLNDRIPDMPRLPRRLHLARSTIRQPALRLLPLAGFAWGNRGRHPRPRTNPDHVLLWITAGELHLDFPRRQQILPHGSIQFVPAGTAFATFPGSSAQGSALLLAPPILPESEPSFPGQPLAGSVDGAKSQLSDLFAQIEAETSRPDPDIKTLHRILHLLARHLGRLEPVRKPSDRIIVPHGHAQESLAGHFMTAAAMQLQNGATVAEIAAELGTNTGFLDRACRDAYGKRAIEVMNELRLEQAMEMLRDSNLSATRIAQKLGYTSFAHFTRIFVSATGSSPETYRDQSR</sequence>
<accession>A0A418SWN0</accession>
<proteinExistence type="predicted"/>
<name>A0A418SWN0_9RHOB</name>
<gene>
    <name evidence="5" type="ORF">D3P04_09905</name>
</gene>
<protein>
    <submittedName>
        <fullName evidence="5">AraC family transcriptional regulator</fullName>
    </submittedName>
</protein>
<dbReference type="Pfam" id="PF12833">
    <property type="entry name" value="HTH_18"/>
    <property type="match status" value="1"/>
</dbReference>
<dbReference type="PANTHER" id="PTHR43280">
    <property type="entry name" value="ARAC-FAMILY TRANSCRIPTIONAL REGULATOR"/>
    <property type="match status" value="1"/>
</dbReference>
<dbReference type="SMART" id="SM00342">
    <property type="entry name" value="HTH_ARAC"/>
    <property type="match status" value="1"/>
</dbReference>
<dbReference type="GO" id="GO:0043565">
    <property type="term" value="F:sequence-specific DNA binding"/>
    <property type="evidence" value="ECO:0007669"/>
    <property type="project" value="InterPro"/>
</dbReference>
<evidence type="ECO:0000259" key="4">
    <source>
        <dbReference type="PROSITE" id="PS01124"/>
    </source>
</evidence>
<evidence type="ECO:0000313" key="6">
    <source>
        <dbReference type="Proteomes" id="UP000284202"/>
    </source>
</evidence>
<evidence type="ECO:0000256" key="3">
    <source>
        <dbReference type="ARBA" id="ARBA00023163"/>
    </source>
</evidence>
<evidence type="ECO:0000256" key="2">
    <source>
        <dbReference type="ARBA" id="ARBA00023125"/>
    </source>
</evidence>
<dbReference type="Gene3D" id="1.10.10.60">
    <property type="entry name" value="Homeodomain-like"/>
    <property type="match status" value="1"/>
</dbReference>
<dbReference type="OrthoDB" id="9814125at2"/>
<reference evidence="6" key="1">
    <citation type="submission" date="2018-09" db="EMBL/GenBank/DDBJ databases">
        <title>Acidovorax cavernicola nov. sp. isolated from Gruta de las Maravillas (Aracena, Spain).</title>
        <authorList>
            <person name="Jurado V."/>
            <person name="Gutierrez-Patricio S."/>
            <person name="Gonzalez-Pimentel J.L."/>
            <person name="Miller A.Z."/>
            <person name="Laiz L."/>
            <person name="Saiz-Jimenez C."/>
        </authorList>
    </citation>
    <scope>NUCLEOTIDE SEQUENCE [LARGE SCALE GENOMIC DNA]</scope>
    <source>
        <strain evidence="6">1011MAR3C25</strain>
    </source>
</reference>
<evidence type="ECO:0000256" key="1">
    <source>
        <dbReference type="ARBA" id="ARBA00023015"/>
    </source>
</evidence>
<feature type="domain" description="HTH araC/xylS-type" evidence="4">
    <location>
        <begin position="259"/>
        <end position="357"/>
    </location>
</feature>
<dbReference type="PROSITE" id="PS01124">
    <property type="entry name" value="HTH_ARAC_FAMILY_2"/>
    <property type="match status" value="1"/>
</dbReference>